<organism evidence="2 3">
    <name type="scientific">Desulfurivibrio alkaliphilus (strain DSM 19089 / UNIQEM U267 / AHT2)</name>
    <dbReference type="NCBI Taxonomy" id="589865"/>
    <lineage>
        <taxon>Bacteria</taxon>
        <taxon>Pseudomonadati</taxon>
        <taxon>Thermodesulfobacteriota</taxon>
        <taxon>Desulfobulbia</taxon>
        <taxon>Desulfobulbales</taxon>
        <taxon>Desulfobulbaceae</taxon>
        <taxon>Desulfurivibrio</taxon>
    </lineage>
</organism>
<dbReference type="EMBL" id="CP001940">
    <property type="protein sequence ID" value="ADH85409.1"/>
    <property type="molecule type" value="Genomic_DNA"/>
</dbReference>
<keyword evidence="1" id="KW-0472">Membrane</keyword>
<dbReference type="InParanoid" id="D6Z1F4"/>
<evidence type="ECO:0000313" key="2">
    <source>
        <dbReference type="EMBL" id="ADH85409.1"/>
    </source>
</evidence>
<dbReference type="HOGENOM" id="CLU_1811450_0_0_7"/>
<feature type="transmembrane region" description="Helical" evidence="1">
    <location>
        <begin position="12"/>
        <end position="33"/>
    </location>
</feature>
<dbReference type="OrthoDB" id="5387479at2"/>
<evidence type="ECO:0000256" key="1">
    <source>
        <dbReference type="SAM" id="Phobius"/>
    </source>
</evidence>
<keyword evidence="1" id="KW-0812">Transmembrane</keyword>
<feature type="transmembrane region" description="Helical" evidence="1">
    <location>
        <begin position="108"/>
        <end position="129"/>
    </location>
</feature>
<dbReference type="STRING" id="589865.DaAHT2_0705"/>
<feature type="transmembrane region" description="Helical" evidence="1">
    <location>
        <begin position="45"/>
        <end position="63"/>
    </location>
</feature>
<gene>
    <name evidence="2" type="ordered locus">DaAHT2_0705</name>
</gene>
<evidence type="ECO:0000313" key="3">
    <source>
        <dbReference type="Proteomes" id="UP000001508"/>
    </source>
</evidence>
<keyword evidence="1" id="KW-1133">Transmembrane helix</keyword>
<dbReference type="AlphaFoldDB" id="D6Z1F4"/>
<dbReference type="eggNOG" id="ENOG50336C4">
    <property type="taxonomic scope" value="Bacteria"/>
</dbReference>
<dbReference type="KEGG" id="dak:DaAHT2_0705"/>
<dbReference type="Proteomes" id="UP000001508">
    <property type="component" value="Chromosome"/>
</dbReference>
<reference evidence="3" key="1">
    <citation type="submission" date="2010-02" db="EMBL/GenBank/DDBJ databases">
        <title>Complete sequence of Desulfurivibrio alkaliphilus AHT2.</title>
        <authorList>
            <consortium name="US DOE Joint Genome Institute"/>
            <person name="Pitluck S."/>
            <person name="Chertkov O."/>
            <person name="Detter J.C."/>
            <person name="Han C."/>
            <person name="Tapia R."/>
            <person name="Larimer F."/>
            <person name="Land M."/>
            <person name="Hauser L."/>
            <person name="Kyrpides N."/>
            <person name="Mikhailova N."/>
            <person name="Sorokin D.Y."/>
            <person name="Muyzer G."/>
            <person name="Woyke T."/>
        </authorList>
    </citation>
    <scope>NUCLEOTIDE SEQUENCE [LARGE SCALE GENOMIC DNA]</scope>
    <source>
        <strain evidence="3">DSM 19089 / UNIQEM U267 / AHT2</strain>
    </source>
</reference>
<keyword evidence="3" id="KW-1185">Reference proteome</keyword>
<sequence length="130" mass="15102">MIDKLPHTMPRPVIYGAMVLGLLAALSFRVLTIVEVFNPALVRPIWYFGVLGYILFFAYRYFITEKRKRVITANRLLEKLKAEGELNRDDRLLLDYVLSSVVKSKEHVNYIFIVVISIIVVVIDLWLTVF</sequence>
<proteinExistence type="predicted"/>
<dbReference type="RefSeq" id="WP_013162939.1">
    <property type="nucleotide sequence ID" value="NC_014216.1"/>
</dbReference>
<accession>D6Z1F4</accession>
<protein>
    <submittedName>
        <fullName evidence="2">Uncharacterized protein</fullName>
    </submittedName>
</protein>
<name>D6Z1F4_DESAT</name>